<protein>
    <submittedName>
        <fullName evidence="2">CGNR zinc finger domain-containing protein</fullName>
    </submittedName>
</protein>
<sequence length="201" mass="21555">MTQPRVRVTAQLKELRFDAGSRALDLVATLGRRPTAAIERLGDTTRLDAWATGVGLPLLPGEATDAALSDAQRLREAVFRVVTDVLADAPVDPAAAATVEAYAVLVTAPPRLELAADGRLASGPRLRTSAELLATVARDAVDIVTDPARRTHLRTCDSPVCRMLFLDPPGGRPRRWCSMRRCGNSSKAAAFRERSVSTVDS</sequence>
<dbReference type="SUPFAM" id="SSF160904">
    <property type="entry name" value="Jann2411-like"/>
    <property type="match status" value="1"/>
</dbReference>
<organism evidence="2 3">
    <name type="scientific">Amycolatopsis carbonis</name>
    <dbReference type="NCBI Taxonomy" id="715471"/>
    <lineage>
        <taxon>Bacteria</taxon>
        <taxon>Bacillati</taxon>
        <taxon>Actinomycetota</taxon>
        <taxon>Actinomycetes</taxon>
        <taxon>Pseudonocardiales</taxon>
        <taxon>Pseudonocardiaceae</taxon>
        <taxon>Amycolatopsis</taxon>
    </lineage>
</organism>
<dbReference type="PANTHER" id="PTHR35525">
    <property type="entry name" value="BLL6575 PROTEIN"/>
    <property type="match status" value="1"/>
</dbReference>
<evidence type="ECO:0000313" key="3">
    <source>
        <dbReference type="Proteomes" id="UP001236014"/>
    </source>
</evidence>
<evidence type="ECO:0000259" key="1">
    <source>
        <dbReference type="Pfam" id="PF11706"/>
    </source>
</evidence>
<dbReference type="InterPro" id="IPR021005">
    <property type="entry name" value="Znf_CGNR"/>
</dbReference>
<dbReference type="AlphaFoldDB" id="A0A9Y2N165"/>
<dbReference type="PANTHER" id="PTHR35525:SF3">
    <property type="entry name" value="BLL6575 PROTEIN"/>
    <property type="match status" value="1"/>
</dbReference>
<gene>
    <name evidence="2" type="ORF">QRX50_18730</name>
</gene>
<dbReference type="EMBL" id="CP127294">
    <property type="protein sequence ID" value="WIX82662.1"/>
    <property type="molecule type" value="Genomic_DNA"/>
</dbReference>
<dbReference type="Pfam" id="PF11706">
    <property type="entry name" value="zf-CGNR"/>
    <property type="match status" value="1"/>
</dbReference>
<evidence type="ECO:0000313" key="2">
    <source>
        <dbReference type="EMBL" id="WIX82662.1"/>
    </source>
</evidence>
<keyword evidence="3" id="KW-1185">Reference proteome</keyword>
<dbReference type="InterPro" id="IPR010852">
    <property type="entry name" value="ABATE"/>
</dbReference>
<dbReference type="Proteomes" id="UP001236014">
    <property type="component" value="Chromosome"/>
</dbReference>
<name>A0A9Y2N165_9PSEU</name>
<dbReference type="KEGG" id="acab:QRX50_18730"/>
<proteinExistence type="predicted"/>
<dbReference type="RefSeq" id="WP_285973227.1">
    <property type="nucleotide sequence ID" value="NZ_CP127294.1"/>
</dbReference>
<dbReference type="InterPro" id="IPR023286">
    <property type="entry name" value="ABATE_dom_sf"/>
</dbReference>
<feature type="domain" description="Zinc finger CGNR" evidence="1">
    <location>
        <begin position="153"/>
        <end position="194"/>
    </location>
</feature>
<accession>A0A9Y2N165</accession>
<reference evidence="2 3" key="1">
    <citation type="submission" date="2023-06" db="EMBL/GenBank/DDBJ databases">
        <authorList>
            <person name="Oyuntsetseg B."/>
            <person name="Kim S.B."/>
        </authorList>
    </citation>
    <scope>NUCLEOTIDE SEQUENCE [LARGE SCALE GENOMIC DNA]</scope>
    <source>
        <strain evidence="2 3">2-15</strain>
    </source>
</reference>
<dbReference type="Gene3D" id="1.10.3300.10">
    <property type="entry name" value="Jann2411-like domain"/>
    <property type="match status" value="1"/>
</dbReference>
<dbReference type="Pfam" id="PF07336">
    <property type="entry name" value="ABATE"/>
    <property type="match status" value="1"/>
</dbReference>